<dbReference type="PANTHER" id="PTHR46112:SF2">
    <property type="entry name" value="XAA-PRO AMINOPEPTIDASE P-RELATED"/>
    <property type="match status" value="1"/>
</dbReference>
<dbReference type="InterPro" id="IPR029149">
    <property type="entry name" value="Creatin/AminoP/Spt16_N"/>
</dbReference>
<dbReference type="RefSeq" id="WP_008006062.1">
    <property type="nucleotide sequence ID" value="NZ_AOJG01000028.1"/>
</dbReference>
<evidence type="ECO:0000313" key="2">
    <source>
        <dbReference type="EMBL" id="EMA59579.1"/>
    </source>
</evidence>
<dbReference type="AlphaFoldDB" id="M0NQU7"/>
<dbReference type="InterPro" id="IPR000994">
    <property type="entry name" value="Pept_M24"/>
</dbReference>
<dbReference type="Proteomes" id="UP000011650">
    <property type="component" value="Unassembled WGS sequence"/>
</dbReference>
<comment type="caution">
    <text evidence="2">The sequence shown here is derived from an EMBL/GenBank/DDBJ whole genome shotgun (WGS) entry which is preliminary data.</text>
</comment>
<dbReference type="InterPro" id="IPR050659">
    <property type="entry name" value="Peptidase_M24B"/>
</dbReference>
<feature type="domain" description="Peptidase M24" evidence="1">
    <location>
        <begin position="132"/>
        <end position="329"/>
    </location>
</feature>
<reference evidence="2 3" key="1">
    <citation type="journal article" date="2014" name="PLoS Genet.">
        <title>Phylogenetically driven sequencing of extremely halophilic archaea reveals strategies for static and dynamic osmo-response.</title>
        <authorList>
            <person name="Becker E.A."/>
            <person name="Seitzer P.M."/>
            <person name="Tritt A."/>
            <person name="Larsen D."/>
            <person name="Krusor M."/>
            <person name="Yao A.I."/>
            <person name="Wu D."/>
            <person name="Madern D."/>
            <person name="Eisen J.A."/>
            <person name="Darling A.E."/>
            <person name="Facciotti M.T."/>
        </authorList>
    </citation>
    <scope>NUCLEOTIDE SEQUENCE [LARGE SCALE GENOMIC DNA]</scope>
    <source>
        <strain evidence="2 3">DSM 21995</strain>
    </source>
</reference>
<gene>
    <name evidence="2" type="ORF">C469_09656</name>
</gene>
<dbReference type="EMBL" id="AOJG01000028">
    <property type="protein sequence ID" value="EMA59579.1"/>
    <property type="molecule type" value="Genomic_DNA"/>
</dbReference>
<evidence type="ECO:0000259" key="1">
    <source>
        <dbReference type="Pfam" id="PF00557"/>
    </source>
</evidence>
<sequence length="363" mass="39213">MPHQSKLDRVDAYLRTHDLESIWLATPHLFSWLTGGSNLVERAGETGVAAVGYDGVDTTVLTTNIEAQRLLDEELDDDVTLESGPWHDTDIESAVADRATRPAAADFSRPEFDAVDRVELTQPLTEIDIDRYRELSRDVAAAVESVARSASPSDTERSLAGSLHGTLHSRGIESTVVLVGGADRVERYRHFTPQPVAVGSYAILTVVGVRDGLNAAVTRTVWFEDIPAAFERRYDDLCRVAATAYAATRAVGRSGGTSGDVFASIKRAYEALGYADEWQNHHQGGALGTLGREWIGTPRGSDPVSLPMAYAWNPTAVGVKTEDTVLVTEDGIEVVSETGTVPTRTAEAVGFDFEITVSDVLLP</sequence>
<dbReference type="SUPFAM" id="SSF53092">
    <property type="entry name" value="Creatinase/prolidase N-terminal domain"/>
    <property type="match status" value="1"/>
</dbReference>
<name>M0NQU7_9EURY</name>
<dbReference type="InterPro" id="IPR036005">
    <property type="entry name" value="Creatinase/aminopeptidase-like"/>
</dbReference>
<keyword evidence="2" id="KW-0378">Hydrolase</keyword>
<keyword evidence="2" id="KW-0645">Protease</keyword>
<evidence type="ECO:0000313" key="3">
    <source>
        <dbReference type="Proteomes" id="UP000011650"/>
    </source>
</evidence>
<dbReference type="GO" id="GO:0004177">
    <property type="term" value="F:aminopeptidase activity"/>
    <property type="evidence" value="ECO:0007669"/>
    <property type="project" value="UniProtKB-KW"/>
</dbReference>
<keyword evidence="3" id="KW-1185">Reference proteome</keyword>
<dbReference type="STRING" id="1227482.C469_09656"/>
<organism evidence="2 3">
    <name type="scientific">Halorubrum lipolyticum DSM 21995</name>
    <dbReference type="NCBI Taxonomy" id="1227482"/>
    <lineage>
        <taxon>Archaea</taxon>
        <taxon>Methanobacteriati</taxon>
        <taxon>Methanobacteriota</taxon>
        <taxon>Stenosarchaea group</taxon>
        <taxon>Halobacteria</taxon>
        <taxon>Halobacteriales</taxon>
        <taxon>Haloferacaceae</taxon>
        <taxon>Halorubrum</taxon>
    </lineage>
</organism>
<dbReference type="SUPFAM" id="SSF55920">
    <property type="entry name" value="Creatinase/aminopeptidase"/>
    <property type="match status" value="1"/>
</dbReference>
<dbReference type="CDD" id="cd01066">
    <property type="entry name" value="APP_MetAP"/>
    <property type="match status" value="1"/>
</dbReference>
<proteinExistence type="predicted"/>
<dbReference type="Gene3D" id="3.90.230.10">
    <property type="entry name" value="Creatinase/methionine aminopeptidase superfamily"/>
    <property type="match status" value="1"/>
</dbReference>
<dbReference type="Pfam" id="PF00557">
    <property type="entry name" value="Peptidase_M24"/>
    <property type="match status" value="1"/>
</dbReference>
<dbReference type="OrthoDB" id="202529at2157"/>
<dbReference type="PANTHER" id="PTHR46112">
    <property type="entry name" value="AMINOPEPTIDASE"/>
    <property type="match status" value="1"/>
</dbReference>
<accession>M0NQU7</accession>
<dbReference type="PATRIC" id="fig|1227482.3.peg.1946"/>
<keyword evidence="2" id="KW-0031">Aminopeptidase</keyword>
<protein>
    <submittedName>
        <fullName evidence="2">Xaa-Pro aminopeptidase</fullName>
    </submittedName>
</protein>